<name>A0A401KJH5_ASPAW</name>
<dbReference type="PRINTS" id="PR00081">
    <property type="entry name" value="GDHRDH"/>
</dbReference>
<evidence type="ECO:0000256" key="1">
    <source>
        <dbReference type="ARBA" id="ARBA00006484"/>
    </source>
</evidence>
<comment type="similarity">
    <text evidence="1">Belongs to the short-chain dehydrogenases/reductases (SDR) family.</text>
</comment>
<accession>A0A401KJH5</accession>
<sequence length="286" mass="30712">MPSRTAIVTGGAAGIGLAIVKYLAHSEQNVAHIALLDIDSNTANSALKSLEAEFPYLTFSFHLCDVASWEIQAQVFRDIYTKQGRIDIVCANAGIGETGSLFTTAGDEPVKPGLKTHDVCLAGTIYTVSLAAFYLSRNQPSPVTGIKGSIICTASNSGIYPLNLAPIYTTAKYGVVGLVRGLADRFQHEKIQINAIAPCIVETNIGARLRELPGIVFTPISTVTKAVGQLFSSPELNGKILEISEDRITMAEPPPFVDESTKSNLDILGDLAKKIWRGNFEKESDK</sequence>
<keyword evidence="3" id="KW-0560">Oxidoreductase</keyword>
<evidence type="ECO:0000313" key="4">
    <source>
        <dbReference type="EMBL" id="GCB19443.1"/>
    </source>
</evidence>
<dbReference type="InterPro" id="IPR002347">
    <property type="entry name" value="SDR_fam"/>
</dbReference>
<dbReference type="AlphaFoldDB" id="A0A401KJH5"/>
<dbReference type="SUPFAM" id="SSF51735">
    <property type="entry name" value="NAD(P)-binding Rossmann-fold domains"/>
    <property type="match status" value="1"/>
</dbReference>
<dbReference type="STRING" id="105351.A0A401KJH5"/>
<dbReference type="GO" id="GO:0016616">
    <property type="term" value="F:oxidoreductase activity, acting on the CH-OH group of donors, NAD or NADP as acceptor"/>
    <property type="evidence" value="ECO:0007669"/>
    <property type="project" value="TreeGrafter"/>
</dbReference>
<dbReference type="Proteomes" id="UP000286921">
    <property type="component" value="Unassembled WGS sequence"/>
</dbReference>
<reference evidence="4 5" key="1">
    <citation type="submission" date="2016-09" db="EMBL/GenBank/DDBJ databases">
        <title>Aspergillus awamori IFM 58123T.</title>
        <authorList>
            <person name="Kusuya Y."/>
            <person name="Shimizu M."/>
            <person name="Takahashi H."/>
            <person name="Yaguchi T."/>
        </authorList>
    </citation>
    <scope>NUCLEOTIDE SEQUENCE [LARGE SCALE GENOMIC DNA]</scope>
    <source>
        <strain evidence="4 5">IFM 58123</strain>
    </source>
</reference>
<dbReference type="PANTHER" id="PTHR44229:SF4">
    <property type="entry name" value="15-HYDROXYPROSTAGLANDIN DEHYDROGENASE [NAD(+)]"/>
    <property type="match status" value="1"/>
</dbReference>
<evidence type="ECO:0000313" key="5">
    <source>
        <dbReference type="Proteomes" id="UP000286921"/>
    </source>
</evidence>
<dbReference type="GO" id="GO:0005737">
    <property type="term" value="C:cytoplasm"/>
    <property type="evidence" value="ECO:0007669"/>
    <property type="project" value="TreeGrafter"/>
</dbReference>
<comment type="caution">
    <text evidence="4">The sequence shown here is derived from an EMBL/GenBank/DDBJ whole genome shotgun (WGS) entry which is preliminary data.</text>
</comment>
<protein>
    <submittedName>
        <fullName evidence="4">15-hydroxyprostaglandin dehydrogenase</fullName>
    </submittedName>
</protein>
<dbReference type="InterPro" id="IPR020904">
    <property type="entry name" value="Sc_DH/Rdtase_CS"/>
</dbReference>
<dbReference type="InterPro" id="IPR036291">
    <property type="entry name" value="NAD(P)-bd_dom_sf"/>
</dbReference>
<dbReference type="GO" id="GO:0044550">
    <property type="term" value="P:secondary metabolite biosynthetic process"/>
    <property type="evidence" value="ECO:0007669"/>
    <property type="project" value="UniProtKB-ARBA"/>
</dbReference>
<dbReference type="PANTHER" id="PTHR44229">
    <property type="entry name" value="15-HYDROXYPROSTAGLANDIN DEHYDROGENASE [NAD(+)]"/>
    <property type="match status" value="1"/>
</dbReference>
<evidence type="ECO:0000256" key="2">
    <source>
        <dbReference type="ARBA" id="ARBA00022857"/>
    </source>
</evidence>
<organism evidence="4 5">
    <name type="scientific">Aspergillus awamori</name>
    <name type="common">Black koji mold</name>
    <dbReference type="NCBI Taxonomy" id="105351"/>
    <lineage>
        <taxon>Eukaryota</taxon>
        <taxon>Fungi</taxon>
        <taxon>Dikarya</taxon>
        <taxon>Ascomycota</taxon>
        <taxon>Pezizomycotina</taxon>
        <taxon>Eurotiomycetes</taxon>
        <taxon>Eurotiomycetidae</taxon>
        <taxon>Eurotiales</taxon>
        <taxon>Aspergillaceae</taxon>
        <taxon>Aspergillus</taxon>
    </lineage>
</organism>
<gene>
    <name evidence="4" type="ORF">AAWM_02328</name>
</gene>
<keyword evidence="5" id="KW-1185">Reference proteome</keyword>
<dbReference type="Gene3D" id="3.40.50.720">
    <property type="entry name" value="NAD(P)-binding Rossmann-like Domain"/>
    <property type="match status" value="1"/>
</dbReference>
<evidence type="ECO:0000256" key="3">
    <source>
        <dbReference type="ARBA" id="ARBA00023002"/>
    </source>
</evidence>
<proteinExistence type="inferred from homology"/>
<keyword evidence="2" id="KW-0521">NADP</keyword>
<dbReference type="Pfam" id="PF00106">
    <property type="entry name" value="adh_short"/>
    <property type="match status" value="1"/>
</dbReference>
<dbReference type="PROSITE" id="PS00061">
    <property type="entry name" value="ADH_SHORT"/>
    <property type="match status" value="1"/>
</dbReference>
<dbReference type="EMBL" id="BDHI01000002">
    <property type="protein sequence ID" value="GCB19443.1"/>
    <property type="molecule type" value="Genomic_DNA"/>
</dbReference>